<dbReference type="RefSeq" id="WP_189089785.1">
    <property type="nucleotide sequence ID" value="NZ_BMQL01000008.1"/>
</dbReference>
<protein>
    <submittedName>
        <fullName evidence="3">UDP-N-acetyl-D-mannosaminuronic acid transferase</fullName>
    </submittedName>
</protein>
<organism evidence="3 4">
    <name type="scientific">Deinococcus ruber</name>
    <dbReference type="NCBI Taxonomy" id="1848197"/>
    <lineage>
        <taxon>Bacteria</taxon>
        <taxon>Thermotogati</taxon>
        <taxon>Deinococcota</taxon>
        <taxon>Deinococci</taxon>
        <taxon>Deinococcales</taxon>
        <taxon>Deinococcaceae</taxon>
        <taxon>Deinococcus</taxon>
    </lineage>
</organism>
<proteinExistence type="predicted"/>
<dbReference type="Pfam" id="PF03808">
    <property type="entry name" value="Glyco_tran_WecG"/>
    <property type="match status" value="1"/>
</dbReference>
<dbReference type="PANTHER" id="PTHR34136:SF1">
    <property type="entry name" value="UDP-N-ACETYL-D-MANNOSAMINURONIC ACID TRANSFERASE"/>
    <property type="match status" value="1"/>
</dbReference>
<sequence>MIDQGVYSVLGVNVHAVDYDRVLQVVLAAAAQRRPFSLSALAVHGVMTGATDAEHARRLNGLDMVVPDGQPVRWALALLHGQRLPDRVYGPELTLRVLRGLAAAGLSVYLYGSTPEVLNRFIANIRHDLPTLKIAGSEASKFRRTTPEEQLEIAEHIRDSGANLVLVGLGCPRQEVWAFEYRDLIGVPLLAVGAAFDFHAGTLAQAPKSMQASGLEWLFRLTQEPKRLWRRYVLLNPMFLGWLALQKTGLRPFPARAPNGTETPQRFG</sequence>
<keyword evidence="1" id="KW-0328">Glycosyltransferase</keyword>
<gene>
    <name evidence="3" type="primary">wecG</name>
    <name evidence="3" type="ORF">GCM10008957_19420</name>
</gene>
<dbReference type="GO" id="GO:0016758">
    <property type="term" value="F:hexosyltransferase activity"/>
    <property type="evidence" value="ECO:0007669"/>
    <property type="project" value="TreeGrafter"/>
</dbReference>
<dbReference type="AlphaFoldDB" id="A0A918C5V6"/>
<name>A0A918C5V6_9DEIO</name>
<dbReference type="PANTHER" id="PTHR34136">
    <property type="match status" value="1"/>
</dbReference>
<evidence type="ECO:0000256" key="1">
    <source>
        <dbReference type="ARBA" id="ARBA00022676"/>
    </source>
</evidence>
<dbReference type="InterPro" id="IPR004629">
    <property type="entry name" value="WecG_TagA_CpsF"/>
</dbReference>
<dbReference type="CDD" id="cd06533">
    <property type="entry name" value="Glyco_transf_WecG_TagA"/>
    <property type="match status" value="1"/>
</dbReference>
<comment type="caution">
    <text evidence="3">The sequence shown here is derived from an EMBL/GenBank/DDBJ whole genome shotgun (WGS) entry which is preliminary data.</text>
</comment>
<reference evidence="3" key="1">
    <citation type="journal article" date="2014" name="Int. J. Syst. Evol. Microbiol.">
        <title>Complete genome sequence of Corynebacterium casei LMG S-19264T (=DSM 44701T), isolated from a smear-ripened cheese.</title>
        <authorList>
            <consortium name="US DOE Joint Genome Institute (JGI-PGF)"/>
            <person name="Walter F."/>
            <person name="Albersmeier A."/>
            <person name="Kalinowski J."/>
            <person name="Ruckert C."/>
        </authorList>
    </citation>
    <scope>NUCLEOTIDE SEQUENCE</scope>
    <source>
        <strain evidence="3">JCM 31311</strain>
    </source>
</reference>
<dbReference type="EMBL" id="BMQL01000008">
    <property type="protein sequence ID" value="GGR06735.1"/>
    <property type="molecule type" value="Genomic_DNA"/>
</dbReference>
<evidence type="ECO:0000313" key="3">
    <source>
        <dbReference type="EMBL" id="GGR06735.1"/>
    </source>
</evidence>
<accession>A0A918C5V6</accession>
<keyword evidence="4" id="KW-1185">Reference proteome</keyword>
<evidence type="ECO:0000313" key="4">
    <source>
        <dbReference type="Proteomes" id="UP000603865"/>
    </source>
</evidence>
<reference evidence="3" key="2">
    <citation type="submission" date="2020-09" db="EMBL/GenBank/DDBJ databases">
        <authorList>
            <person name="Sun Q."/>
            <person name="Ohkuma M."/>
        </authorList>
    </citation>
    <scope>NUCLEOTIDE SEQUENCE</scope>
    <source>
        <strain evidence="3">JCM 31311</strain>
    </source>
</reference>
<dbReference type="Proteomes" id="UP000603865">
    <property type="component" value="Unassembled WGS sequence"/>
</dbReference>
<evidence type="ECO:0000256" key="2">
    <source>
        <dbReference type="ARBA" id="ARBA00022679"/>
    </source>
</evidence>
<dbReference type="NCBIfam" id="TIGR00696">
    <property type="entry name" value="wecG_tagA_cpsF"/>
    <property type="match status" value="1"/>
</dbReference>
<keyword evidence="2 3" id="KW-0808">Transferase</keyword>